<reference evidence="2" key="1">
    <citation type="journal article" date="2014" name="Front. Microbiol.">
        <title>High frequency of phylogenetically diverse reductive dehalogenase-homologous genes in deep subseafloor sedimentary metagenomes.</title>
        <authorList>
            <person name="Kawai M."/>
            <person name="Futagami T."/>
            <person name="Toyoda A."/>
            <person name="Takaki Y."/>
            <person name="Nishi S."/>
            <person name="Hori S."/>
            <person name="Arai W."/>
            <person name="Tsubouchi T."/>
            <person name="Morono Y."/>
            <person name="Uchiyama I."/>
            <person name="Ito T."/>
            <person name="Fujiyama A."/>
            <person name="Inagaki F."/>
            <person name="Takami H."/>
        </authorList>
    </citation>
    <scope>NUCLEOTIDE SEQUENCE</scope>
    <source>
        <strain evidence="2">Expedition CK06-06</strain>
    </source>
</reference>
<dbReference type="EMBL" id="BARS01023099">
    <property type="protein sequence ID" value="GAG07608.1"/>
    <property type="molecule type" value="Genomic_DNA"/>
</dbReference>
<name>X0V546_9ZZZZ</name>
<feature type="non-terminal residue" evidence="2">
    <location>
        <position position="1"/>
    </location>
</feature>
<feature type="region of interest" description="Disordered" evidence="1">
    <location>
        <begin position="1"/>
        <end position="39"/>
    </location>
</feature>
<gene>
    <name evidence="2" type="ORF">S01H1_36824</name>
</gene>
<proteinExistence type="predicted"/>
<evidence type="ECO:0000313" key="2">
    <source>
        <dbReference type="EMBL" id="GAG07608.1"/>
    </source>
</evidence>
<accession>X0V546</accession>
<evidence type="ECO:0000256" key="1">
    <source>
        <dbReference type="SAM" id="MobiDB-lite"/>
    </source>
</evidence>
<dbReference type="AlphaFoldDB" id="X0V546"/>
<comment type="caution">
    <text evidence="2">The sequence shown here is derived from an EMBL/GenBank/DDBJ whole genome shotgun (WGS) entry which is preliminary data.</text>
</comment>
<protein>
    <submittedName>
        <fullName evidence="2">Uncharacterized protein</fullName>
    </submittedName>
</protein>
<organism evidence="2">
    <name type="scientific">marine sediment metagenome</name>
    <dbReference type="NCBI Taxonomy" id="412755"/>
    <lineage>
        <taxon>unclassified sequences</taxon>
        <taxon>metagenomes</taxon>
        <taxon>ecological metagenomes</taxon>
    </lineage>
</organism>
<sequence length="39" mass="4174">HEFAPNADKLTPDGPAPVPAKADGTYPVPQPGILKDREY</sequence>